<dbReference type="Pfam" id="PF09495">
    <property type="entry name" value="DUF2462"/>
    <property type="match status" value="1"/>
</dbReference>
<dbReference type="AlphaFoldDB" id="A0A7E4VAZ0"/>
<evidence type="ECO:0000313" key="2">
    <source>
        <dbReference type="Proteomes" id="UP000492821"/>
    </source>
</evidence>
<feature type="compositionally biased region" description="Low complexity" evidence="1">
    <location>
        <begin position="28"/>
        <end position="42"/>
    </location>
</feature>
<evidence type="ECO:0000256" key="1">
    <source>
        <dbReference type="SAM" id="MobiDB-lite"/>
    </source>
</evidence>
<dbReference type="WBParaSite" id="Pan_g18633.t1">
    <property type="protein sequence ID" value="Pan_g18633.t1"/>
    <property type="gene ID" value="Pan_g18633"/>
</dbReference>
<sequence length="94" mass="10208">MAQHKINQKKPKASATLNKLKSSRSVKKAAAAAAAKKNAPKKGAQIILAPKKTQVVAAAKISATVTRVINERNEEMLRSRADQFTGRNSQKKKE</sequence>
<reference evidence="3" key="2">
    <citation type="submission" date="2020-10" db="UniProtKB">
        <authorList>
            <consortium name="WormBaseParasite"/>
        </authorList>
    </citation>
    <scope>IDENTIFICATION</scope>
</reference>
<accession>A0A7E4VAZ0</accession>
<name>A0A7E4VAZ0_PANRE</name>
<dbReference type="InterPro" id="IPR019034">
    <property type="entry name" value="UPF0390"/>
</dbReference>
<organism evidence="2 3">
    <name type="scientific">Panagrellus redivivus</name>
    <name type="common">Microworm</name>
    <dbReference type="NCBI Taxonomy" id="6233"/>
    <lineage>
        <taxon>Eukaryota</taxon>
        <taxon>Metazoa</taxon>
        <taxon>Ecdysozoa</taxon>
        <taxon>Nematoda</taxon>
        <taxon>Chromadorea</taxon>
        <taxon>Rhabditida</taxon>
        <taxon>Tylenchina</taxon>
        <taxon>Panagrolaimomorpha</taxon>
        <taxon>Panagrolaimoidea</taxon>
        <taxon>Panagrolaimidae</taxon>
        <taxon>Panagrellus</taxon>
    </lineage>
</organism>
<keyword evidence="2" id="KW-1185">Reference proteome</keyword>
<evidence type="ECO:0000313" key="3">
    <source>
        <dbReference type="WBParaSite" id="Pan_g18633.t1"/>
    </source>
</evidence>
<proteinExistence type="predicted"/>
<feature type="region of interest" description="Disordered" evidence="1">
    <location>
        <begin position="1"/>
        <end position="42"/>
    </location>
</feature>
<reference evidence="2" key="1">
    <citation type="journal article" date="2013" name="Genetics">
        <title>The draft genome and transcriptome of Panagrellus redivivus are shaped by the harsh demands of a free-living lifestyle.</title>
        <authorList>
            <person name="Srinivasan J."/>
            <person name="Dillman A.R."/>
            <person name="Macchietto M.G."/>
            <person name="Heikkinen L."/>
            <person name="Lakso M."/>
            <person name="Fracchia K.M."/>
            <person name="Antoshechkin I."/>
            <person name="Mortazavi A."/>
            <person name="Wong G."/>
            <person name="Sternberg P.W."/>
        </authorList>
    </citation>
    <scope>NUCLEOTIDE SEQUENCE [LARGE SCALE GENOMIC DNA]</scope>
    <source>
        <strain evidence="2">MT8872</strain>
    </source>
</reference>
<feature type="compositionally biased region" description="Basic residues" evidence="1">
    <location>
        <begin position="1"/>
        <end position="12"/>
    </location>
</feature>
<dbReference type="Proteomes" id="UP000492821">
    <property type="component" value="Unassembled WGS sequence"/>
</dbReference>
<protein>
    <submittedName>
        <fullName evidence="3">Uncharacterized protein</fullName>
    </submittedName>
</protein>